<evidence type="ECO:0000256" key="6">
    <source>
        <dbReference type="ARBA" id="ARBA00013185"/>
    </source>
</evidence>
<comment type="subunit">
    <text evidence="5">Monomer.</text>
</comment>
<name>A0ABQ3I044_9SPHI</name>
<keyword evidence="10 11" id="KW-0119">Carbohydrate metabolism</keyword>
<dbReference type="PANTHER" id="PTHR10091">
    <property type="entry name" value="ALDOSE-1-EPIMERASE"/>
    <property type="match status" value="1"/>
</dbReference>
<keyword evidence="8" id="KW-0106">Calcium</keyword>
<dbReference type="PROSITE" id="PS51257">
    <property type="entry name" value="PROKAR_LIPOPROTEIN"/>
    <property type="match status" value="1"/>
</dbReference>
<gene>
    <name evidence="13" type="primary">galM</name>
    <name evidence="13" type="ORF">GCM10017764_19710</name>
</gene>
<evidence type="ECO:0000256" key="3">
    <source>
        <dbReference type="ARBA" id="ARBA00005028"/>
    </source>
</evidence>
<evidence type="ECO:0000256" key="7">
    <source>
        <dbReference type="ARBA" id="ARBA00014165"/>
    </source>
</evidence>
<sequence>MMKRTLLFIGLATSLSWTACQNQASKTTTDNHVADSAFAATIDGQEAKLFTLHNSKGAKATFTNFGARIVSLWVPDKDGKLTDVVLGFNKATDYNNPEEPYYGTIVGPFGNRIAKGKFSLDGEEYTLPTNNGANTLHGGFKGVHFASWEGRQEGDNKLTFSYTLPDKNEGFPGNIAMTVTYTLTEDNALEIAYTATTDKKTVVNLTNHAYFNLNGEGSGTILNHSLQIYGDQYTPVDSTLIPTGVIAAVKGTPFDFSQAKTIGRDIEQDDEQLRFGGGYDHNFVLRGDKVDQLNHAATLIGDKTGIKMDIYTEEPGLQFYSGNFMAEKVTLKNGKKDSFRTGLCLETQHFPDAPNQANFASTVLEPGQTYTTKSIYKFSL</sequence>
<accession>A0ABQ3I044</accession>
<comment type="similarity">
    <text evidence="4 11">Belongs to the aldose epimerase family.</text>
</comment>
<proteinExistence type="inferred from homology"/>
<evidence type="ECO:0000313" key="14">
    <source>
        <dbReference type="Proteomes" id="UP000620550"/>
    </source>
</evidence>
<dbReference type="EC" id="5.1.3.3" evidence="6 11"/>
<evidence type="ECO:0000256" key="12">
    <source>
        <dbReference type="SAM" id="SignalP"/>
    </source>
</evidence>
<dbReference type="PIRSF" id="PIRSF005096">
    <property type="entry name" value="GALM"/>
    <property type="match status" value="1"/>
</dbReference>
<dbReference type="PANTHER" id="PTHR10091:SF0">
    <property type="entry name" value="GALACTOSE MUTAROTASE"/>
    <property type="match status" value="1"/>
</dbReference>
<evidence type="ECO:0000256" key="1">
    <source>
        <dbReference type="ARBA" id="ARBA00001614"/>
    </source>
</evidence>
<dbReference type="InterPro" id="IPR015443">
    <property type="entry name" value="Aldose_1-epimerase"/>
</dbReference>
<keyword evidence="12" id="KW-0732">Signal</keyword>
<comment type="cofactor">
    <cofactor evidence="2">
        <name>Ca(2+)</name>
        <dbReference type="ChEBI" id="CHEBI:29108"/>
    </cofactor>
</comment>
<comment type="pathway">
    <text evidence="3 11">Carbohydrate metabolism; hexose metabolism.</text>
</comment>
<evidence type="ECO:0000256" key="5">
    <source>
        <dbReference type="ARBA" id="ARBA00011245"/>
    </source>
</evidence>
<dbReference type="SUPFAM" id="SSF74650">
    <property type="entry name" value="Galactose mutarotase-like"/>
    <property type="match status" value="1"/>
</dbReference>
<dbReference type="NCBIfam" id="NF008277">
    <property type="entry name" value="PRK11055.1"/>
    <property type="match status" value="1"/>
</dbReference>
<keyword evidence="9 11" id="KW-0413">Isomerase</keyword>
<dbReference type="InterPro" id="IPR018052">
    <property type="entry name" value="Ald1_epimerase_CS"/>
</dbReference>
<dbReference type="InterPro" id="IPR047215">
    <property type="entry name" value="Galactose_mutarotase-like"/>
</dbReference>
<evidence type="ECO:0000256" key="8">
    <source>
        <dbReference type="ARBA" id="ARBA00022837"/>
    </source>
</evidence>
<evidence type="ECO:0000256" key="2">
    <source>
        <dbReference type="ARBA" id="ARBA00001913"/>
    </source>
</evidence>
<comment type="caution">
    <text evidence="13">The sequence shown here is derived from an EMBL/GenBank/DDBJ whole genome shotgun (WGS) entry which is preliminary data.</text>
</comment>
<organism evidence="13 14">
    <name type="scientific">Sphingobacterium griseoflavum</name>
    <dbReference type="NCBI Taxonomy" id="1474952"/>
    <lineage>
        <taxon>Bacteria</taxon>
        <taxon>Pseudomonadati</taxon>
        <taxon>Bacteroidota</taxon>
        <taxon>Sphingobacteriia</taxon>
        <taxon>Sphingobacteriales</taxon>
        <taxon>Sphingobacteriaceae</taxon>
        <taxon>Sphingobacterium</taxon>
    </lineage>
</organism>
<dbReference type="Proteomes" id="UP000620550">
    <property type="component" value="Unassembled WGS sequence"/>
</dbReference>
<dbReference type="Pfam" id="PF01263">
    <property type="entry name" value="Aldose_epim"/>
    <property type="match status" value="1"/>
</dbReference>
<dbReference type="PROSITE" id="PS00545">
    <property type="entry name" value="ALDOSE_1_EPIMERASE"/>
    <property type="match status" value="1"/>
</dbReference>
<evidence type="ECO:0000256" key="11">
    <source>
        <dbReference type="PIRNR" id="PIRNR005096"/>
    </source>
</evidence>
<dbReference type="CDD" id="cd09019">
    <property type="entry name" value="galactose_mutarotase_like"/>
    <property type="match status" value="1"/>
</dbReference>
<dbReference type="EMBL" id="BNAF01000007">
    <property type="protein sequence ID" value="GHE36629.1"/>
    <property type="molecule type" value="Genomic_DNA"/>
</dbReference>
<dbReference type="InterPro" id="IPR011013">
    <property type="entry name" value="Gal_mutarotase_sf_dom"/>
</dbReference>
<dbReference type="InterPro" id="IPR014718">
    <property type="entry name" value="GH-type_carb-bd"/>
</dbReference>
<feature type="signal peptide" evidence="12">
    <location>
        <begin position="1"/>
        <end position="19"/>
    </location>
</feature>
<dbReference type="Gene3D" id="2.70.98.10">
    <property type="match status" value="1"/>
</dbReference>
<protein>
    <recommendedName>
        <fullName evidence="7 11">Aldose 1-epimerase</fullName>
        <ecNumber evidence="6 11">5.1.3.3</ecNumber>
    </recommendedName>
</protein>
<evidence type="ECO:0000313" key="13">
    <source>
        <dbReference type="EMBL" id="GHE36629.1"/>
    </source>
</evidence>
<dbReference type="RefSeq" id="WP_229826500.1">
    <property type="nucleotide sequence ID" value="NZ_BNAF01000007.1"/>
</dbReference>
<keyword evidence="14" id="KW-1185">Reference proteome</keyword>
<feature type="chain" id="PRO_5046416466" description="Aldose 1-epimerase" evidence="12">
    <location>
        <begin position="20"/>
        <end position="380"/>
    </location>
</feature>
<evidence type="ECO:0000256" key="4">
    <source>
        <dbReference type="ARBA" id="ARBA00006206"/>
    </source>
</evidence>
<evidence type="ECO:0000256" key="10">
    <source>
        <dbReference type="ARBA" id="ARBA00023277"/>
    </source>
</evidence>
<evidence type="ECO:0000256" key="9">
    <source>
        <dbReference type="ARBA" id="ARBA00023235"/>
    </source>
</evidence>
<comment type="catalytic activity">
    <reaction evidence="1 11">
        <text>alpha-D-glucose = beta-D-glucose</text>
        <dbReference type="Rhea" id="RHEA:10264"/>
        <dbReference type="ChEBI" id="CHEBI:15903"/>
        <dbReference type="ChEBI" id="CHEBI:17925"/>
        <dbReference type="EC" id="5.1.3.3"/>
    </reaction>
</comment>
<dbReference type="InterPro" id="IPR008183">
    <property type="entry name" value="Aldose_1/G6P_1-epimerase"/>
</dbReference>
<reference evidence="14" key="1">
    <citation type="journal article" date="2019" name="Int. J. Syst. Evol. Microbiol.">
        <title>The Global Catalogue of Microorganisms (GCM) 10K type strain sequencing project: providing services to taxonomists for standard genome sequencing and annotation.</title>
        <authorList>
            <consortium name="The Broad Institute Genomics Platform"/>
            <consortium name="The Broad Institute Genome Sequencing Center for Infectious Disease"/>
            <person name="Wu L."/>
            <person name="Ma J."/>
        </authorList>
    </citation>
    <scope>NUCLEOTIDE SEQUENCE [LARGE SCALE GENOMIC DNA]</scope>
    <source>
        <strain evidence="14">CGMCC 1.12966</strain>
    </source>
</reference>